<dbReference type="EMBL" id="JAYKXH010000015">
    <property type="protein sequence ID" value="KAK7143945.1"/>
    <property type="molecule type" value="Genomic_DNA"/>
</dbReference>
<gene>
    <name evidence="1" type="ORF">R3I93_014951</name>
</gene>
<comment type="caution">
    <text evidence="1">The sequence shown here is derived from an EMBL/GenBank/DDBJ whole genome shotgun (WGS) entry which is preliminary data.</text>
</comment>
<proteinExistence type="predicted"/>
<sequence>MSCAIHSRLIMPLAELLRFWRPQHNRNFHEKQP</sequence>
<organism evidence="1 2">
    <name type="scientific">Phoxinus phoxinus</name>
    <name type="common">Eurasian minnow</name>
    <dbReference type="NCBI Taxonomy" id="58324"/>
    <lineage>
        <taxon>Eukaryota</taxon>
        <taxon>Metazoa</taxon>
        <taxon>Chordata</taxon>
        <taxon>Craniata</taxon>
        <taxon>Vertebrata</taxon>
        <taxon>Euteleostomi</taxon>
        <taxon>Actinopterygii</taxon>
        <taxon>Neopterygii</taxon>
        <taxon>Teleostei</taxon>
        <taxon>Ostariophysi</taxon>
        <taxon>Cypriniformes</taxon>
        <taxon>Leuciscidae</taxon>
        <taxon>Phoxininae</taxon>
        <taxon>Phoxinus</taxon>
    </lineage>
</organism>
<dbReference type="Proteomes" id="UP001364617">
    <property type="component" value="Unassembled WGS sequence"/>
</dbReference>
<evidence type="ECO:0000313" key="1">
    <source>
        <dbReference type="EMBL" id="KAK7143945.1"/>
    </source>
</evidence>
<protein>
    <submittedName>
        <fullName evidence="1">Uncharacterized protein</fullName>
    </submittedName>
</protein>
<keyword evidence="2" id="KW-1185">Reference proteome</keyword>
<reference evidence="1 2" key="1">
    <citation type="submission" date="2024-02" db="EMBL/GenBank/DDBJ databases">
        <title>Chromosome-level genome assembly of the Eurasian Minnow (Phoxinus phoxinus).</title>
        <authorList>
            <person name="Oriowo T.O."/>
            <person name="Martin S."/>
            <person name="Stange M."/>
            <person name="Chrysostomakis Y."/>
            <person name="Brown T."/>
            <person name="Winkler S."/>
            <person name="Kukowka S."/>
            <person name="Myers E.W."/>
            <person name="Bohne A."/>
        </authorList>
    </citation>
    <scope>NUCLEOTIDE SEQUENCE [LARGE SCALE GENOMIC DNA]</scope>
    <source>
        <strain evidence="1">ZFMK-TIS-60720</strain>
        <tissue evidence="1">Whole Organism</tissue>
    </source>
</reference>
<name>A0AAN9CUA4_9TELE</name>
<evidence type="ECO:0000313" key="2">
    <source>
        <dbReference type="Proteomes" id="UP001364617"/>
    </source>
</evidence>
<accession>A0AAN9CUA4</accession>
<dbReference type="AlphaFoldDB" id="A0AAN9CUA4"/>